<dbReference type="InterPro" id="IPR003870">
    <property type="entry name" value="DUF222"/>
</dbReference>
<comment type="caution">
    <text evidence="4">The sequence shown here is derived from an EMBL/GenBank/DDBJ whole genome shotgun (WGS) entry which is preliminary data.</text>
</comment>
<sequence length="425" mass="46376">MAAIMIDTETTALTTSLDAVLDRLAEITPPTDDSTGRLTYEQLECWRLIRNLADHQIATHAAQLDDLGVAAKTGSTTKKLLVEMGFPPAAATRATRIAEALGTLSKVEACAADGRLSGEIVDAIVRGVAVIEKRCPTALSDDNRIIHQTELLTQALSGATPTDIQRCAQTIGNTLADDQDCNPACDDRTLNTLSHHLTDDSRVDIRANINQAVGEKFIAMIDERSIPRPEPDGAADRRSADQRRADALETLLDQAAVGAAMDTIGTPRTQTLLTIPADGDDPAHLPWTGPVTNATAKQLSCDGTLTEIIIDGETVPLQMGHERRLFPPHLRKAIILRDQTCIKCGAPPSHTQVHHILHWSDDGNTDLDNGCLLCQRCHTQVHHHGWDIVMGFDRHPWLVPPVEIDPQRRPRPAHNRRTMRLDDAA</sequence>
<keyword evidence="5" id="KW-1185">Reference proteome</keyword>
<evidence type="ECO:0000256" key="1">
    <source>
        <dbReference type="ARBA" id="ARBA00023450"/>
    </source>
</evidence>
<accession>A0ABQ0HNV8</accession>
<dbReference type="InterPro" id="IPR003615">
    <property type="entry name" value="HNH_nuc"/>
</dbReference>
<evidence type="ECO:0000259" key="3">
    <source>
        <dbReference type="SMART" id="SM00507"/>
    </source>
</evidence>
<reference evidence="4 5" key="1">
    <citation type="submission" date="2012-08" db="EMBL/GenBank/DDBJ databases">
        <title>Whole genome shotgun sequence of Gordonia rubripertincta NBRC 101908.</title>
        <authorList>
            <person name="Takarada H."/>
            <person name="Hosoyama A."/>
            <person name="Tsuchikane K."/>
            <person name="Katsumata H."/>
            <person name="Baba S."/>
            <person name="Ohji S."/>
            <person name="Yamazaki S."/>
            <person name="Fujita N."/>
        </authorList>
    </citation>
    <scope>NUCLEOTIDE SEQUENCE [LARGE SCALE GENOMIC DNA]</scope>
    <source>
        <strain evidence="4 5">NBRC 101908</strain>
    </source>
</reference>
<dbReference type="EMBL" id="BAHB01000025">
    <property type="protein sequence ID" value="GAB83959.1"/>
    <property type="molecule type" value="Genomic_DNA"/>
</dbReference>
<feature type="domain" description="HNH nuclease" evidence="3">
    <location>
        <begin position="329"/>
        <end position="379"/>
    </location>
</feature>
<protein>
    <recommendedName>
        <fullName evidence="3">HNH nuclease domain-containing protein</fullName>
    </recommendedName>
</protein>
<gene>
    <name evidence="4" type="ORF">GORBP_025_00020</name>
</gene>
<evidence type="ECO:0000313" key="5">
    <source>
        <dbReference type="Proteomes" id="UP000010744"/>
    </source>
</evidence>
<proteinExistence type="inferred from homology"/>
<organism evidence="4 5">
    <name type="scientific">Gordonia rubripertincta NBRC 101908</name>
    <dbReference type="NCBI Taxonomy" id="1077975"/>
    <lineage>
        <taxon>Bacteria</taxon>
        <taxon>Bacillati</taxon>
        <taxon>Actinomycetota</taxon>
        <taxon>Actinomycetes</taxon>
        <taxon>Mycobacteriales</taxon>
        <taxon>Gordoniaceae</taxon>
        <taxon>Gordonia</taxon>
    </lineage>
</organism>
<evidence type="ECO:0000313" key="4">
    <source>
        <dbReference type="EMBL" id="GAB83959.1"/>
    </source>
</evidence>
<comment type="similarity">
    <text evidence="1">Belongs to the Rv1128c/1148c/1588c/1702c/1945/3466 family.</text>
</comment>
<dbReference type="SMART" id="SM00507">
    <property type="entry name" value="HNHc"/>
    <property type="match status" value="1"/>
</dbReference>
<dbReference type="CDD" id="cd00085">
    <property type="entry name" value="HNHc"/>
    <property type="match status" value="1"/>
</dbReference>
<dbReference type="RefSeq" id="WP_005194994.1">
    <property type="nucleotide sequence ID" value="NZ_BAHB01000025.1"/>
</dbReference>
<dbReference type="Pfam" id="PF02720">
    <property type="entry name" value="DUF222"/>
    <property type="match status" value="1"/>
</dbReference>
<dbReference type="InterPro" id="IPR002711">
    <property type="entry name" value="HNH"/>
</dbReference>
<evidence type="ECO:0000256" key="2">
    <source>
        <dbReference type="SAM" id="MobiDB-lite"/>
    </source>
</evidence>
<feature type="compositionally biased region" description="Basic residues" evidence="2">
    <location>
        <begin position="409"/>
        <end position="418"/>
    </location>
</feature>
<feature type="region of interest" description="Disordered" evidence="2">
    <location>
        <begin position="405"/>
        <end position="425"/>
    </location>
</feature>
<dbReference type="Pfam" id="PF01844">
    <property type="entry name" value="HNH"/>
    <property type="match status" value="1"/>
</dbReference>
<name>A0ABQ0HNV8_GORRU</name>
<dbReference type="Gene3D" id="1.10.30.50">
    <property type="match status" value="1"/>
</dbReference>
<feature type="region of interest" description="Disordered" evidence="2">
    <location>
        <begin position="223"/>
        <end position="243"/>
    </location>
</feature>
<dbReference type="Proteomes" id="UP000010744">
    <property type="component" value="Unassembled WGS sequence"/>
</dbReference>